<accession>A0A1G4M8C4</accession>
<sequence>MSHGILDLFDYTRGPRCLVFSLPGHFTPACTTGIAASASLQHESAHRNCRLLEWSTNGSSTHQEWIDEIETVTGCGVQFPLVRDEVCTTTCRTR</sequence>
<dbReference type="AlphaFoldDB" id="A0A1G4M8C4"/>
<dbReference type="SUPFAM" id="SSF52833">
    <property type="entry name" value="Thioredoxin-like"/>
    <property type="match status" value="1"/>
</dbReference>
<evidence type="ECO:0000259" key="1">
    <source>
        <dbReference type="Pfam" id="PF00578"/>
    </source>
</evidence>
<organism evidence="2 3">
    <name type="scientific">Lachancea fermentati</name>
    <name type="common">Zygosaccharomyces fermentati</name>
    <dbReference type="NCBI Taxonomy" id="4955"/>
    <lineage>
        <taxon>Eukaryota</taxon>
        <taxon>Fungi</taxon>
        <taxon>Dikarya</taxon>
        <taxon>Ascomycota</taxon>
        <taxon>Saccharomycotina</taxon>
        <taxon>Saccharomycetes</taxon>
        <taxon>Saccharomycetales</taxon>
        <taxon>Saccharomycetaceae</taxon>
        <taxon>Lachancea</taxon>
    </lineage>
</organism>
<dbReference type="Gene3D" id="3.40.30.10">
    <property type="entry name" value="Glutaredoxin"/>
    <property type="match status" value="1"/>
</dbReference>
<gene>
    <name evidence="2" type="ORF">LAFE_0B07866G</name>
</gene>
<proteinExistence type="predicted"/>
<dbReference type="EMBL" id="LT598489">
    <property type="protein sequence ID" value="SCW00028.1"/>
    <property type="molecule type" value="Genomic_DNA"/>
</dbReference>
<evidence type="ECO:0000313" key="3">
    <source>
        <dbReference type="Proteomes" id="UP000190831"/>
    </source>
</evidence>
<keyword evidence="3" id="KW-1185">Reference proteome</keyword>
<dbReference type="GO" id="GO:0016491">
    <property type="term" value="F:oxidoreductase activity"/>
    <property type="evidence" value="ECO:0007669"/>
    <property type="project" value="InterPro"/>
</dbReference>
<dbReference type="InterPro" id="IPR036249">
    <property type="entry name" value="Thioredoxin-like_sf"/>
</dbReference>
<dbReference type="Proteomes" id="UP000190831">
    <property type="component" value="Chromosome B"/>
</dbReference>
<reference evidence="3" key="1">
    <citation type="submission" date="2016-03" db="EMBL/GenBank/DDBJ databases">
        <authorList>
            <person name="Devillers H."/>
        </authorList>
    </citation>
    <scope>NUCLEOTIDE SEQUENCE [LARGE SCALE GENOMIC DNA]</scope>
</reference>
<dbReference type="InterPro" id="IPR000866">
    <property type="entry name" value="AhpC/TSA"/>
</dbReference>
<dbReference type="STRING" id="4955.A0A1G4M8C4"/>
<name>A0A1G4M8C4_LACFM</name>
<dbReference type="Pfam" id="PF00578">
    <property type="entry name" value="AhpC-TSA"/>
    <property type="match status" value="1"/>
</dbReference>
<evidence type="ECO:0000313" key="2">
    <source>
        <dbReference type="EMBL" id="SCW00028.1"/>
    </source>
</evidence>
<dbReference type="GO" id="GO:0016209">
    <property type="term" value="F:antioxidant activity"/>
    <property type="evidence" value="ECO:0007669"/>
    <property type="project" value="InterPro"/>
</dbReference>
<feature type="domain" description="Alkyl hydroperoxide reductase subunit C/ Thiol specific antioxidant" evidence="1">
    <location>
        <begin position="6"/>
        <end position="87"/>
    </location>
</feature>
<protein>
    <submittedName>
        <fullName evidence="2">LAFE_0B07866g1_1</fullName>
    </submittedName>
</protein>